<sequence>MPRKTPVQCIWTLYSKDLKNCVVYQSRTLGKQTTDIAIDLDIPLRVVQHTLKTWKDTGDVVVARAWDGHLPVIVGASLDFLLVLVE</sequence>
<dbReference type="EMBL" id="MU154534">
    <property type="protein sequence ID" value="KAF9499129.1"/>
    <property type="molecule type" value="Genomic_DNA"/>
</dbReference>
<evidence type="ECO:0000313" key="2">
    <source>
        <dbReference type="Proteomes" id="UP000807025"/>
    </source>
</evidence>
<dbReference type="AlphaFoldDB" id="A0A9P6A3V1"/>
<protein>
    <submittedName>
        <fullName evidence="1">Uncharacterized protein</fullName>
    </submittedName>
</protein>
<name>A0A9P6A3V1_PLEER</name>
<dbReference type="OrthoDB" id="2998882at2759"/>
<gene>
    <name evidence="1" type="ORF">BDN71DRAFT_1503495</name>
</gene>
<accession>A0A9P6A3V1</accession>
<reference evidence="1" key="1">
    <citation type="submission" date="2020-11" db="EMBL/GenBank/DDBJ databases">
        <authorList>
            <consortium name="DOE Joint Genome Institute"/>
            <person name="Ahrendt S."/>
            <person name="Riley R."/>
            <person name="Andreopoulos W."/>
            <person name="Labutti K."/>
            <person name="Pangilinan J."/>
            <person name="Ruiz-Duenas F.J."/>
            <person name="Barrasa J.M."/>
            <person name="Sanchez-Garcia M."/>
            <person name="Camarero S."/>
            <person name="Miyauchi S."/>
            <person name="Serrano A."/>
            <person name="Linde D."/>
            <person name="Babiker R."/>
            <person name="Drula E."/>
            <person name="Ayuso-Fernandez I."/>
            <person name="Pacheco R."/>
            <person name="Padilla G."/>
            <person name="Ferreira P."/>
            <person name="Barriuso J."/>
            <person name="Kellner H."/>
            <person name="Castanera R."/>
            <person name="Alfaro M."/>
            <person name="Ramirez L."/>
            <person name="Pisabarro A.G."/>
            <person name="Kuo A."/>
            <person name="Tritt A."/>
            <person name="Lipzen A."/>
            <person name="He G."/>
            <person name="Yan M."/>
            <person name="Ng V."/>
            <person name="Cullen D."/>
            <person name="Martin F."/>
            <person name="Rosso M.-N."/>
            <person name="Henrissat B."/>
            <person name="Hibbett D."/>
            <person name="Martinez A.T."/>
            <person name="Grigoriev I.V."/>
        </authorList>
    </citation>
    <scope>NUCLEOTIDE SEQUENCE</scope>
    <source>
        <strain evidence="1">ATCC 90797</strain>
    </source>
</reference>
<dbReference type="Proteomes" id="UP000807025">
    <property type="component" value="Unassembled WGS sequence"/>
</dbReference>
<proteinExistence type="predicted"/>
<keyword evidence="2" id="KW-1185">Reference proteome</keyword>
<organism evidence="1 2">
    <name type="scientific">Pleurotus eryngii</name>
    <name type="common">Boletus of the steppes</name>
    <dbReference type="NCBI Taxonomy" id="5323"/>
    <lineage>
        <taxon>Eukaryota</taxon>
        <taxon>Fungi</taxon>
        <taxon>Dikarya</taxon>
        <taxon>Basidiomycota</taxon>
        <taxon>Agaricomycotina</taxon>
        <taxon>Agaricomycetes</taxon>
        <taxon>Agaricomycetidae</taxon>
        <taxon>Agaricales</taxon>
        <taxon>Pleurotineae</taxon>
        <taxon>Pleurotaceae</taxon>
        <taxon>Pleurotus</taxon>
    </lineage>
</organism>
<evidence type="ECO:0000313" key="1">
    <source>
        <dbReference type="EMBL" id="KAF9499129.1"/>
    </source>
</evidence>
<comment type="caution">
    <text evidence="1">The sequence shown here is derived from an EMBL/GenBank/DDBJ whole genome shotgun (WGS) entry which is preliminary data.</text>
</comment>